<gene>
    <name evidence="4" type="primary">msrA</name>
    <name evidence="6" type="ORF">Selli1_30240</name>
</gene>
<accession>A0A9W6CAX7</accession>
<feature type="active site" evidence="4">
    <location>
        <position position="70"/>
    </location>
</feature>
<comment type="function">
    <text evidence="4">Has an important function as a repair enzyme for proteins that have been inactivated by oxidation. Catalyzes the reversible oxidation-reduction of methionine sulfoxide in proteins to methionine.</text>
</comment>
<dbReference type="InterPro" id="IPR002569">
    <property type="entry name" value="Met_Sox_Rdtase_MsrA_dom"/>
</dbReference>
<evidence type="ECO:0000313" key="6">
    <source>
        <dbReference type="EMBL" id="GLG05850.1"/>
    </source>
</evidence>
<dbReference type="Proteomes" id="UP001145145">
    <property type="component" value="Unassembled WGS sequence"/>
</dbReference>
<dbReference type="HAMAP" id="MF_01401">
    <property type="entry name" value="MsrA"/>
    <property type="match status" value="1"/>
</dbReference>
<name>A0A9W6CAX7_9FIRM</name>
<dbReference type="Gene3D" id="3.30.1060.10">
    <property type="entry name" value="Peptide methionine sulphoxide reductase MsrA"/>
    <property type="match status" value="1"/>
</dbReference>
<dbReference type="GO" id="GO:0005737">
    <property type="term" value="C:cytoplasm"/>
    <property type="evidence" value="ECO:0007669"/>
    <property type="project" value="TreeGrafter"/>
</dbReference>
<dbReference type="InterPro" id="IPR036509">
    <property type="entry name" value="Met_Sox_Rdtase_MsrA_sf"/>
</dbReference>
<dbReference type="PANTHER" id="PTHR42799">
    <property type="entry name" value="MITOCHONDRIAL PEPTIDE METHIONINE SULFOXIDE REDUCTASE"/>
    <property type="match status" value="1"/>
</dbReference>
<keyword evidence="7" id="KW-1185">Reference proteome</keyword>
<comment type="similarity">
    <text evidence="4">Belongs to the MsrA Met sulfoxide reductase family.</text>
</comment>
<dbReference type="EC" id="1.8.4.11" evidence="4"/>
<dbReference type="InterPro" id="IPR050162">
    <property type="entry name" value="MsrA_MetSO_reductase"/>
</dbReference>
<dbReference type="GO" id="GO:0008113">
    <property type="term" value="F:peptide-methionine (S)-S-oxide reductase activity"/>
    <property type="evidence" value="ECO:0007669"/>
    <property type="project" value="UniProtKB-UniRule"/>
</dbReference>
<reference evidence="6 7" key="1">
    <citation type="journal article" date="2023" name="Int. J. Syst. Evol. Microbiol.">
        <title>Sellimonas catena sp. nov., isolated from human faeces.</title>
        <authorList>
            <person name="Hisatomi A."/>
            <person name="Ohkuma M."/>
            <person name="Sakamoto M."/>
        </authorList>
    </citation>
    <scope>NUCLEOTIDE SEQUENCE [LARGE SCALE GENOMIC DNA]</scope>
    <source>
        <strain evidence="6 7">12EGH17</strain>
    </source>
</reference>
<evidence type="ECO:0000256" key="3">
    <source>
        <dbReference type="ARBA" id="ARBA00048782"/>
    </source>
</evidence>
<dbReference type="SUPFAM" id="SSF55068">
    <property type="entry name" value="Peptide methionine sulfoxide reductase"/>
    <property type="match status" value="1"/>
</dbReference>
<evidence type="ECO:0000259" key="5">
    <source>
        <dbReference type="Pfam" id="PF01625"/>
    </source>
</evidence>
<comment type="caution">
    <text evidence="6">The sequence shown here is derived from an EMBL/GenBank/DDBJ whole genome shotgun (WGS) entry which is preliminary data.</text>
</comment>
<evidence type="ECO:0000256" key="2">
    <source>
        <dbReference type="ARBA" id="ARBA00047806"/>
    </source>
</evidence>
<comment type="catalytic activity">
    <reaction evidence="3 4">
        <text>[thioredoxin]-disulfide + L-methionine + H2O = L-methionine (S)-S-oxide + [thioredoxin]-dithiol</text>
        <dbReference type="Rhea" id="RHEA:19993"/>
        <dbReference type="Rhea" id="RHEA-COMP:10698"/>
        <dbReference type="Rhea" id="RHEA-COMP:10700"/>
        <dbReference type="ChEBI" id="CHEBI:15377"/>
        <dbReference type="ChEBI" id="CHEBI:29950"/>
        <dbReference type="ChEBI" id="CHEBI:50058"/>
        <dbReference type="ChEBI" id="CHEBI:57844"/>
        <dbReference type="ChEBI" id="CHEBI:58772"/>
        <dbReference type="EC" id="1.8.4.11"/>
    </reaction>
</comment>
<dbReference type="AlphaFoldDB" id="A0A9W6CAX7"/>
<organism evidence="6 7">
    <name type="scientific">Sellimonas catena</name>
    <dbReference type="NCBI Taxonomy" id="2994035"/>
    <lineage>
        <taxon>Bacteria</taxon>
        <taxon>Bacillati</taxon>
        <taxon>Bacillota</taxon>
        <taxon>Clostridia</taxon>
        <taxon>Lachnospirales</taxon>
        <taxon>Lachnospiraceae</taxon>
        <taxon>Sellimonas</taxon>
    </lineage>
</organism>
<dbReference type="NCBIfam" id="TIGR00401">
    <property type="entry name" value="msrA"/>
    <property type="match status" value="1"/>
</dbReference>
<feature type="domain" description="Peptide methionine sulphoxide reductase MsrA" evidence="5">
    <location>
        <begin position="63"/>
        <end position="213"/>
    </location>
</feature>
<evidence type="ECO:0000256" key="4">
    <source>
        <dbReference type="HAMAP-Rule" id="MF_01401"/>
    </source>
</evidence>
<proteinExistence type="inferred from homology"/>
<dbReference type="GO" id="GO:0034599">
    <property type="term" value="P:cellular response to oxidative stress"/>
    <property type="evidence" value="ECO:0007669"/>
    <property type="project" value="TreeGrafter"/>
</dbReference>
<comment type="catalytic activity">
    <reaction evidence="2 4">
        <text>L-methionyl-[protein] + [thioredoxin]-disulfide + H2O = L-methionyl-(S)-S-oxide-[protein] + [thioredoxin]-dithiol</text>
        <dbReference type="Rhea" id="RHEA:14217"/>
        <dbReference type="Rhea" id="RHEA-COMP:10698"/>
        <dbReference type="Rhea" id="RHEA-COMP:10700"/>
        <dbReference type="Rhea" id="RHEA-COMP:12313"/>
        <dbReference type="Rhea" id="RHEA-COMP:12315"/>
        <dbReference type="ChEBI" id="CHEBI:15377"/>
        <dbReference type="ChEBI" id="CHEBI:16044"/>
        <dbReference type="ChEBI" id="CHEBI:29950"/>
        <dbReference type="ChEBI" id="CHEBI:44120"/>
        <dbReference type="ChEBI" id="CHEBI:50058"/>
        <dbReference type="EC" id="1.8.4.11"/>
    </reaction>
</comment>
<dbReference type="EMBL" id="BSBO01000038">
    <property type="protein sequence ID" value="GLG05850.1"/>
    <property type="molecule type" value="Genomic_DNA"/>
</dbReference>
<sequence length="233" mass="26491">MWNDGGGIPKTSLKLVWTDQEQNEEFFIPDVVLMGSPNTPYPLSWKKHQEENNLHKEDINMKTIYFAGGCFWGMEAFMKKLPGVAETTAGYANGRTENPTYQEVCSNTTGHAETVKVVYDPEQISLELLLKAFFKVVDPTELNRQGGDVGEQYRNGIYYVDVEDRPVIEAAIEKEKQKYANPVVTECMPLACFYDAEEYHQDYLDKNPAGYCHINLLDADEFIAEEMGEESIC</sequence>
<keyword evidence="1 4" id="KW-0560">Oxidoreductase</keyword>
<protein>
    <recommendedName>
        <fullName evidence="4">Peptide methionine sulfoxide reductase MsrA</fullName>
        <shortName evidence="4">Protein-methionine-S-oxide reductase</shortName>
        <ecNumber evidence="4">1.8.4.11</ecNumber>
    </recommendedName>
    <alternativeName>
        <fullName evidence="4">Peptide-methionine (S)-S-oxide reductase</fullName>
        <shortName evidence="4">Peptide Met(O) reductase</shortName>
    </alternativeName>
</protein>
<dbReference type="Pfam" id="PF01625">
    <property type="entry name" value="PMSR"/>
    <property type="match status" value="1"/>
</dbReference>
<evidence type="ECO:0000313" key="7">
    <source>
        <dbReference type="Proteomes" id="UP001145145"/>
    </source>
</evidence>
<dbReference type="PANTHER" id="PTHR42799:SF2">
    <property type="entry name" value="MITOCHONDRIAL PEPTIDE METHIONINE SULFOXIDE REDUCTASE"/>
    <property type="match status" value="1"/>
</dbReference>
<evidence type="ECO:0000256" key="1">
    <source>
        <dbReference type="ARBA" id="ARBA00023002"/>
    </source>
</evidence>